<evidence type="ECO:0000256" key="4">
    <source>
        <dbReference type="ARBA" id="ARBA00022989"/>
    </source>
</evidence>
<dbReference type="Pfam" id="PF01594">
    <property type="entry name" value="AI-2E_transport"/>
    <property type="match status" value="1"/>
</dbReference>
<comment type="caution">
    <text evidence="7">The sequence shown here is derived from an EMBL/GenBank/DDBJ whole genome shotgun (WGS) entry which is preliminary data.</text>
</comment>
<accession>A0AA41X9P7</accession>
<feature type="transmembrane region" description="Helical" evidence="6">
    <location>
        <begin position="143"/>
        <end position="167"/>
    </location>
</feature>
<feature type="transmembrane region" description="Helical" evidence="6">
    <location>
        <begin position="306"/>
        <end position="328"/>
    </location>
</feature>
<dbReference type="PANTHER" id="PTHR21716:SF68">
    <property type="entry name" value="TRANSPORT PROTEIN YTVI-RELATED"/>
    <property type="match status" value="1"/>
</dbReference>
<dbReference type="EMBL" id="JANCLT010000006">
    <property type="protein sequence ID" value="MCP8969470.1"/>
    <property type="molecule type" value="Genomic_DNA"/>
</dbReference>
<protein>
    <submittedName>
        <fullName evidence="7">Sporulation integral membrane protein YtvI</fullName>
    </submittedName>
</protein>
<feature type="transmembrane region" description="Helical" evidence="6">
    <location>
        <begin position="233"/>
        <end position="261"/>
    </location>
</feature>
<evidence type="ECO:0000313" key="8">
    <source>
        <dbReference type="Proteomes" id="UP001156102"/>
    </source>
</evidence>
<sequence>MWKKWLLVALLVLIGILLIPYSLPIIFAGLTALLLDGAVSAIQRYWKWRRLYAVLVIFLLYIASLAAAASFLINTIFKQMVILAQKTPAFAQEFYHSTLIPLIDEGKRYAETLPGEVLLSAERALERSINSLDSLAQGLIQKVFGVVTVVPGFMLEFLIYMVALFLISLELPRLKEKAQSYLTPSTSRKVQLVTSQLTSAGVGFLKAQVILSALTFLMAAAGLWFLGVPYIALLSLLIVLVDILPILGTGSVLVPWAIVALLRDNQTLGIGLLVMFVVITVVRRTVEPKIYSQHMGISPLAALVSLYIGFKLLGFVGLFAGPALVILYETLKNADVIHIRFKL</sequence>
<organism evidence="7 8">
    <name type="scientific">Ectobacillus ponti</name>
    <dbReference type="NCBI Taxonomy" id="2961894"/>
    <lineage>
        <taxon>Bacteria</taxon>
        <taxon>Bacillati</taxon>
        <taxon>Bacillota</taxon>
        <taxon>Bacilli</taxon>
        <taxon>Bacillales</taxon>
        <taxon>Bacillaceae</taxon>
        <taxon>Ectobacillus</taxon>
    </lineage>
</organism>
<gene>
    <name evidence="7" type="primary">ytvI</name>
    <name evidence="7" type="ORF">NK662_13120</name>
</gene>
<feature type="transmembrane region" description="Helical" evidence="6">
    <location>
        <begin position="209"/>
        <end position="227"/>
    </location>
</feature>
<evidence type="ECO:0000256" key="1">
    <source>
        <dbReference type="ARBA" id="ARBA00004141"/>
    </source>
</evidence>
<evidence type="ECO:0000256" key="6">
    <source>
        <dbReference type="SAM" id="Phobius"/>
    </source>
</evidence>
<keyword evidence="8" id="KW-1185">Reference proteome</keyword>
<evidence type="ECO:0000256" key="2">
    <source>
        <dbReference type="ARBA" id="ARBA00009773"/>
    </source>
</evidence>
<keyword evidence="3 6" id="KW-0812">Transmembrane</keyword>
<dbReference type="InterPro" id="IPR002549">
    <property type="entry name" value="AI-2E-like"/>
</dbReference>
<name>A0AA41X9P7_9BACI</name>
<proteinExistence type="inferred from homology"/>
<comment type="similarity">
    <text evidence="2">Belongs to the autoinducer-2 exporter (AI-2E) (TC 2.A.86) family.</text>
</comment>
<keyword evidence="4 6" id="KW-1133">Transmembrane helix</keyword>
<evidence type="ECO:0000256" key="5">
    <source>
        <dbReference type="ARBA" id="ARBA00023136"/>
    </source>
</evidence>
<dbReference type="GO" id="GO:0016020">
    <property type="term" value="C:membrane"/>
    <property type="evidence" value="ECO:0007669"/>
    <property type="project" value="UniProtKB-SubCell"/>
</dbReference>
<dbReference type="RefSeq" id="WP_254759392.1">
    <property type="nucleotide sequence ID" value="NZ_JANCLT010000006.1"/>
</dbReference>
<feature type="transmembrane region" description="Helical" evidence="6">
    <location>
        <begin position="51"/>
        <end position="73"/>
    </location>
</feature>
<keyword evidence="5 6" id="KW-0472">Membrane</keyword>
<dbReference type="GO" id="GO:0055085">
    <property type="term" value="P:transmembrane transport"/>
    <property type="evidence" value="ECO:0007669"/>
    <property type="project" value="TreeGrafter"/>
</dbReference>
<dbReference type="AlphaFoldDB" id="A0AA41X9P7"/>
<dbReference type="Proteomes" id="UP001156102">
    <property type="component" value="Unassembled WGS sequence"/>
</dbReference>
<comment type="subcellular location">
    <subcellularLocation>
        <location evidence="1">Membrane</location>
        <topology evidence="1">Multi-pass membrane protein</topology>
    </subcellularLocation>
</comment>
<reference evidence="7" key="1">
    <citation type="submission" date="2022-07" db="EMBL/GenBank/DDBJ databases">
        <authorList>
            <person name="Li W.-J."/>
            <person name="Deng Q.-Q."/>
        </authorList>
    </citation>
    <scope>NUCLEOTIDE SEQUENCE</scope>
    <source>
        <strain evidence="7">SYSU M60031</strain>
    </source>
</reference>
<dbReference type="NCBIfam" id="TIGR02872">
    <property type="entry name" value="spore_ytvI"/>
    <property type="match status" value="1"/>
</dbReference>
<evidence type="ECO:0000256" key="3">
    <source>
        <dbReference type="ARBA" id="ARBA00022692"/>
    </source>
</evidence>
<dbReference type="InterPro" id="IPR014227">
    <property type="entry name" value="YtvI-like"/>
</dbReference>
<dbReference type="PANTHER" id="PTHR21716">
    <property type="entry name" value="TRANSMEMBRANE PROTEIN"/>
    <property type="match status" value="1"/>
</dbReference>
<evidence type="ECO:0000313" key="7">
    <source>
        <dbReference type="EMBL" id="MCP8969470.1"/>
    </source>
</evidence>
<feature type="transmembrane region" description="Helical" evidence="6">
    <location>
        <begin position="268"/>
        <end position="286"/>
    </location>
</feature>
<feature type="transmembrane region" description="Helical" evidence="6">
    <location>
        <begin position="6"/>
        <end position="39"/>
    </location>
</feature>